<organism evidence="2">
    <name type="scientific">Trypanosoma congolense (strain IL3000)</name>
    <dbReference type="NCBI Taxonomy" id="1068625"/>
    <lineage>
        <taxon>Eukaryota</taxon>
        <taxon>Discoba</taxon>
        <taxon>Euglenozoa</taxon>
        <taxon>Kinetoplastea</taxon>
        <taxon>Metakinetoplastina</taxon>
        <taxon>Trypanosomatida</taxon>
        <taxon>Trypanosomatidae</taxon>
        <taxon>Trypanosoma</taxon>
        <taxon>Nannomonas</taxon>
    </lineage>
</organism>
<evidence type="ECO:0000313" key="2">
    <source>
        <dbReference type="EMBL" id="CCC93405.1"/>
    </source>
</evidence>
<reference evidence="2" key="1">
    <citation type="journal article" date="2012" name="Proc. Natl. Acad. Sci. U.S.A.">
        <title>Antigenic diversity is generated by distinct evolutionary mechanisms in African trypanosome species.</title>
        <authorList>
            <person name="Jackson A.P."/>
            <person name="Berry A."/>
            <person name="Aslett M."/>
            <person name="Allison H.C."/>
            <person name="Burton P."/>
            <person name="Vavrova-Anderson J."/>
            <person name="Brown R."/>
            <person name="Browne H."/>
            <person name="Corton N."/>
            <person name="Hauser H."/>
            <person name="Gamble J."/>
            <person name="Gilderthorp R."/>
            <person name="Marcello L."/>
            <person name="McQuillan J."/>
            <person name="Otto T.D."/>
            <person name="Quail M.A."/>
            <person name="Sanders M.J."/>
            <person name="van Tonder A."/>
            <person name="Ginger M.L."/>
            <person name="Field M.C."/>
            <person name="Barry J.D."/>
            <person name="Hertz-Fowler C."/>
            <person name="Berriman M."/>
        </authorList>
    </citation>
    <scope>NUCLEOTIDE SEQUENCE</scope>
    <source>
        <strain evidence="2">IL3000</strain>
    </source>
</reference>
<dbReference type="EMBL" id="HE575323">
    <property type="protein sequence ID" value="CCC93405.1"/>
    <property type="molecule type" value="Genomic_DNA"/>
</dbReference>
<proteinExistence type="predicted"/>
<sequence length="258" mass="27416">MADRIVAGMAEQSPLQLEIVYRWVFDAGDAKHLNCASFNVPDFVGVTLQTLANRIRVAIVSVLFDPFHRDSPALPRRGIFHIRSGTMVACVFAGNTAIGLCGTSRARALTLAEGGACIAEAQGELGVAGMRFELGLPLAAVEFAAGGLWLERAKALACIGVGKYESVFGALGNGTIEPMVRVGPELESRLVHATGLKGFLVTGGATPINLLGVAYRVLHKECEELGRRLRLSVDNTQIFSSNALFVCLIVTTADCDIT</sequence>
<dbReference type="PANTHER" id="PTHR14165:SF13">
    <property type="entry name" value="VAULT PROTEIN, PUTATIVE-RELATED"/>
    <property type="match status" value="1"/>
</dbReference>
<dbReference type="Pfam" id="PF11978">
    <property type="entry name" value="MVP_shoulder"/>
    <property type="match status" value="1"/>
</dbReference>
<accession>G0UVI9</accession>
<dbReference type="AlphaFoldDB" id="G0UVI9"/>
<dbReference type="Gene3D" id="6.20.380.10">
    <property type="match status" value="1"/>
</dbReference>
<dbReference type="InterPro" id="IPR036013">
    <property type="entry name" value="Band_7/SPFH_dom_sf"/>
</dbReference>
<evidence type="ECO:0000259" key="1">
    <source>
        <dbReference type="Pfam" id="PF11978"/>
    </source>
</evidence>
<dbReference type="PANTHER" id="PTHR14165">
    <property type="entry name" value="MAJOR VAULT PROTEIN"/>
    <property type="match status" value="1"/>
</dbReference>
<protein>
    <submittedName>
        <fullName evidence="2">Putative major vault protein</fullName>
    </submittedName>
</protein>
<dbReference type="InterPro" id="IPR021870">
    <property type="entry name" value="MVP_shoulder"/>
</dbReference>
<dbReference type="Gene3D" id="3.30.479.30">
    <property type="entry name" value="Band 7 domain"/>
    <property type="match status" value="1"/>
</dbReference>
<gene>
    <name evidence="2" type="ORF">TCIL3000_10_1640</name>
</gene>
<name>G0UVI9_TRYCI</name>
<dbReference type="GO" id="GO:0005634">
    <property type="term" value="C:nucleus"/>
    <property type="evidence" value="ECO:0007669"/>
    <property type="project" value="TreeGrafter"/>
</dbReference>
<dbReference type="VEuPathDB" id="TriTrypDB:TcIL3000_10_1640"/>
<dbReference type="GO" id="GO:0005737">
    <property type="term" value="C:cytoplasm"/>
    <property type="evidence" value="ECO:0007669"/>
    <property type="project" value="TreeGrafter"/>
</dbReference>
<dbReference type="InterPro" id="IPR039059">
    <property type="entry name" value="MVP"/>
</dbReference>
<feature type="domain" description="Major vault protein shoulder" evidence="1">
    <location>
        <begin position="1"/>
        <end position="83"/>
    </location>
</feature>